<evidence type="ECO:0000313" key="1">
    <source>
        <dbReference type="EMBL" id="KAK7025473.1"/>
    </source>
</evidence>
<proteinExistence type="predicted"/>
<protein>
    <submittedName>
        <fullName evidence="1">Uncharacterized protein</fullName>
    </submittedName>
</protein>
<dbReference type="EMBL" id="JAYKXP010000114">
    <property type="protein sequence ID" value="KAK7025473.1"/>
    <property type="molecule type" value="Genomic_DNA"/>
</dbReference>
<keyword evidence="2" id="KW-1185">Reference proteome</keyword>
<gene>
    <name evidence="1" type="ORF">VNI00_016002</name>
</gene>
<comment type="caution">
    <text evidence="1">The sequence shown here is derived from an EMBL/GenBank/DDBJ whole genome shotgun (WGS) entry which is preliminary data.</text>
</comment>
<reference evidence="1 2" key="1">
    <citation type="submission" date="2024-01" db="EMBL/GenBank/DDBJ databases">
        <title>A draft genome for a cacao thread blight-causing isolate of Paramarasmius palmivorus.</title>
        <authorList>
            <person name="Baruah I.K."/>
            <person name="Bukari Y."/>
            <person name="Amoako-Attah I."/>
            <person name="Meinhardt L.W."/>
            <person name="Bailey B.A."/>
            <person name="Cohen S.P."/>
        </authorList>
    </citation>
    <scope>NUCLEOTIDE SEQUENCE [LARGE SCALE GENOMIC DNA]</scope>
    <source>
        <strain evidence="1 2">GH-12</strain>
    </source>
</reference>
<dbReference type="Proteomes" id="UP001383192">
    <property type="component" value="Unassembled WGS sequence"/>
</dbReference>
<accession>A0AAW0BJI5</accession>
<sequence length="1066" mass="120878">MSLTQKLLDIEDWENYVGRGIDDADEKLHSVIPADEILESLDAALEAGTFHFQGTFSDSKTYFDAPNPCLWLNGIGFIGLPLNDTQPPKIAETLTPPGVLEERCVWRFPGDEVVIENPRWNDWLTQTVIPSLHCALEISIPSGNIAQTSEISAYTLPKHRAPSLYHKQVNFTEDARHYGHMTIVLPSRHSGGDIRSTYKGQTKTFATDPHDVTTTTVIGSYSPVVQTVDHVQSGFVVSLHYELSCLGRTESIPRFPDLDAENEALHRVFKSWRRLLDNADAVTAVPHLLIYLFNDGEYESRFKTSDLTDDDSLILIEIAPFAKSYGFDLHFGIVEYTESGTVDLGPDYQYNGRSDWEDLEEPDPDDLYMPDDSSITLEVSDVSTPDGMPLSIAGPILDGIEGHRDSGQLFINEDIADGNRRSEFDWQEMDRGYLTYTYTRGALLITPESSSQLQFSVDKDIVDYACRRLSASVSRAPTGKEQRLVEALLEWMERNSLDTQGLSRVCSCLRQTADRWNDVELFLQVLDACGTRVLSLVGVDGLCSGYQAFSWPQIQERYTAAFVNESSNDVREIFLRRMRSVGDTTIETWCNEQQATILATIQNLEIEEIDWAIDVLLSKSNPTQYLRDVFIPRLCAVQPSNLVVWKELLTRLQQFSRDSSSLFDEATIPQILADCIRQITTTICLYPTKMAKRNYYGPIEEVHTVDPILDLLDLCIHYNAPDAIGPFFCRMWEGHSIQTTANPERPARDYYTSLIERLPTFFEGKPLARDSCMVFFQHAFEVFRSSNTPNSSYIHKALQNTANPIDTLKQWLTTERLGEMNPSTIKDHAQWASDTLRPRATTSESQAQLQEVLESCLDRVVQVFDVSDVNYVFLRGNSRGIELLELCFKLHLPHRVATVLDKFWWPVQSKPNKHEYLKQKLVPFLKDLPDFLRRHQLKLTQTPYSTFACNLTKKFAQDIMGPKEQAGSTSQFTYRRSLTKWELNQPEAKSILRSLGTVQDQMLILGEDYAWITGMIEGTVTRPYPSTVWEPSTTSTSGGSLKRSLDEVRFGVSGFSVPNPKKPRMD</sequence>
<evidence type="ECO:0000313" key="2">
    <source>
        <dbReference type="Proteomes" id="UP001383192"/>
    </source>
</evidence>
<organism evidence="1 2">
    <name type="scientific">Paramarasmius palmivorus</name>
    <dbReference type="NCBI Taxonomy" id="297713"/>
    <lineage>
        <taxon>Eukaryota</taxon>
        <taxon>Fungi</taxon>
        <taxon>Dikarya</taxon>
        <taxon>Basidiomycota</taxon>
        <taxon>Agaricomycotina</taxon>
        <taxon>Agaricomycetes</taxon>
        <taxon>Agaricomycetidae</taxon>
        <taxon>Agaricales</taxon>
        <taxon>Marasmiineae</taxon>
        <taxon>Marasmiaceae</taxon>
        <taxon>Paramarasmius</taxon>
    </lineage>
</organism>
<dbReference type="AlphaFoldDB" id="A0AAW0BJI5"/>
<name>A0AAW0BJI5_9AGAR</name>